<dbReference type="InterPro" id="IPR041588">
    <property type="entry name" value="Integrase_H2C2"/>
</dbReference>
<keyword evidence="6" id="KW-0695">RNA-directed DNA polymerase</keyword>
<evidence type="ECO:0000313" key="9">
    <source>
        <dbReference type="Proteomes" id="UP001152795"/>
    </source>
</evidence>
<protein>
    <submittedName>
        <fullName evidence="8">Transposon Ty3-I Gag-Pol poly</fullName>
    </submittedName>
</protein>
<dbReference type="PANTHER" id="PTHR37984:SF11">
    <property type="entry name" value="INTEGRASE CATALYTIC DOMAIN-CONTAINING PROTEIN"/>
    <property type="match status" value="1"/>
</dbReference>
<keyword evidence="4" id="KW-0255">Endonuclease</keyword>
<dbReference type="Proteomes" id="UP001152795">
    <property type="component" value="Unassembled WGS sequence"/>
</dbReference>
<keyword evidence="5" id="KW-0378">Hydrolase</keyword>
<dbReference type="InterPro" id="IPR043502">
    <property type="entry name" value="DNA/RNA_pol_sf"/>
</dbReference>
<dbReference type="EMBL" id="CACRXK020024922">
    <property type="protein sequence ID" value="CAB4039078.1"/>
    <property type="molecule type" value="Genomic_DNA"/>
</dbReference>
<dbReference type="SUPFAM" id="SSF56672">
    <property type="entry name" value="DNA/RNA polymerases"/>
    <property type="match status" value="1"/>
</dbReference>
<feature type="compositionally biased region" description="Basic and acidic residues" evidence="7">
    <location>
        <begin position="463"/>
        <end position="485"/>
    </location>
</feature>
<evidence type="ECO:0000256" key="4">
    <source>
        <dbReference type="ARBA" id="ARBA00022759"/>
    </source>
</evidence>
<dbReference type="InterPro" id="IPR050951">
    <property type="entry name" value="Retrovirus_Pol_polyprotein"/>
</dbReference>
<dbReference type="GO" id="GO:0003676">
    <property type="term" value="F:nucleic acid binding"/>
    <property type="evidence" value="ECO:0007669"/>
    <property type="project" value="InterPro"/>
</dbReference>
<accession>A0A6S7K6A1</accession>
<feature type="region of interest" description="Disordered" evidence="7">
    <location>
        <begin position="419"/>
        <end position="503"/>
    </location>
</feature>
<dbReference type="OrthoDB" id="10055277at2759"/>
<feature type="compositionally biased region" description="Polar residues" evidence="7">
    <location>
        <begin position="441"/>
        <end position="454"/>
    </location>
</feature>
<evidence type="ECO:0000256" key="1">
    <source>
        <dbReference type="ARBA" id="ARBA00022679"/>
    </source>
</evidence>
<feature type="region of interest" description="Disordered" evidence="7">
    <location>
        <begin position="368"/>
        <end position="402"/>
    </location>
</feature>
<dbReference type="AlphaFoldDB" id="A0A6S7K6A1"/>
<dbReference type="FunFam" id="1.10.340.70:FF:000003">
    <property type="entry name" value="Protein CBG25708"/>
    <property type="match status" value="1"/>
</dbReference>
<evidence type="ECO:0000256" key="2">
    <source>
        <dbReference type="ARBA" id="ARBA00022695"/>
    </source>
</evidence>
<keyword evidence="2" id="KW-0548">Nucleotidyltransferase</keyword>
<gene>
    <name evidence="8" type="ORF">PACLA_8A000613</name>
</gene>
<evidence type="ECO:0000313" key="8">
    <source>
        <dbReference type="EMBL" id="CAB4039078.1"/>
    </source>
</evidence>
<proteinExistence type="predicted"/>
<evidence type="ECO:0000256" key="5">
    <source>
        <dbReference type="ARBA" id="ARBA00022801"/>
    </source>
</evidence>
<name>A0A6S7K6A1_PARCT</name>
<evidence type="ECO:0000256" key="7">
    <source>
        <dbReference type="SAM" id="MobiDB-lite"/>
    </source>
</evidence>
<dbReference type="Gene3D" id="1.10.340.70">
    <property type="match status" value="1"/>
</dbReference>
<keyword evidence="9" id="KW-1185">Reference proteome</keyword>
<organism evidence="8 9">
    <name type="scientific">Paramuricea clavata</name>
    <name type="common">Red gorgonian</name>
    <name type="synonym">Violescent sea-whip</name>
    <dbReference type="NCBI Taxonomy" id="317549"/>
    <lineage>
        <taxon>Eukaryota</taxon>
        <taxon>Metazoa</taxon>
        <taxon>Cnidaria</taxon>
        <taxon>Anthozoa</taxon>
        <taxon>Octocorallia</taxon>
        <taxon>Malacalcyonacea</taxon>
        <taxon>Plexauridae</taxon>
        <taxon>Paramuricea</taxon>
    </lineage>
</organism>
<dbReference type="SUPFAM" id="SSF53098">
    <property type="entry name" value="Ribonuclease H-like"/>
    <property type="match status" value="1"/>
</dbReference>
<evidence type="ECO:0000256" key="6">
    <source>
        <dbReference type="ARBA" id="ARBA00022918"/>
    </source>
</evidence>
<keyword evidence="3" id="KW-0540">Nuclease</keyword>
<dbReference type="PROSITE" id="PS50994">
    <property type="entry name" value="INTEGRASE"/>
    <property type="match status" value="1"/>
</dbReference>
<dbReference type="GO" id="GO:0004519">
    <property type="term" value="F:endonuclease activity"/>
    <property type="evidence" value="ECO:0007669"/>
    <property type="project" value="UniProtKB-KW"/>
</dbReference>
<dbReference type="Pfam" id="PF17917">
    <property type="entry name" value="RT_RNaseH"/>
    <property type="match status" value="1"/>
</dbReference>
<dbReference type="InterPro" id="IPR001584">
    <property type="entry name" value="Integrase_cat-core"/>
</dbReference>
<evidence type="ECO:0000256" key="3">
    <source>
        <dbReference type="ARBA" id="ARBA00022722"/>
    </source>
</evidence>
<feature type="compositionally biased region" description="Basic and acidic residues" evidence="7">
    <location>
        <begin position="393"/>
        <end position="402"/>
    </location>
</feature>
<sequence length="503" mass="57501">MAYYNPSHKIEVLVDASPVGLGAILVQYPTTRDHSASPRIFSYASRVLTPVETRYSQIEREALTIVLSCHKFHLYLYGTQFFVITDHKPLERLFNSPQSKPPARIERWLLKALTLQEIKEATKADTTLKAVIQAVQTKQWHNAKLQPRVDRNSVECFFHIQNELSVNSDQSLLLRGTRIVIPSKFQNHVIDLAHEGHQGISRTKQLLREKVWFPTIDKQVEEKVSCCLACQVTTNTSNIEPLRMPEASKNPWESVSIDFCGPFPSGETVKSDNGAPFNSTEFKQFANYLGFQHQRITPYWPQANGESERFMRTLKNTATTAKVEGRSWKQNLFTFLANYRATPHSVTHQAPATLLFNRAINVKLPQPQTVAPADPKHQQPLDASCKSRQKNKVHFDKRNKAKSSEFKVGDAVLLRNSKKGKLQSPYEHQKYQIVKKKGSMITASNDNRQVTRNSSHFKKFKEKKGETDNPADKEEQPSKKNTNERPKRKTKPPAYFGYKQSDK</sequence>
<keyword evidence="1" id="KW-0808">Transferase</keyword>
<dbReference type="PANTHER" id="PTHR37984">
    <property type="entry name" value="PROTEIN CBG26694"/>
    <property type="match status" value="1"/>
</dbReference>
<dbReference type="GO" id="GO:0003964">
    <property type="term" value="F:RNA-directed DNA polymerase activity"/>
    <property type="evidence" value="ECO:0007669"/>
    <property type="project" value="UniProtKB-KW"/>
</dbReference>
<dbReference type="GO" id="GO:0016787">
    <property type="term" value="F:hydrolase activity"/>
    <property type="evidence" value="ECO:0007669"/>
    <property type="project" value="UniProtKB-KW"/>
</dbReference>
<dbReference type="Pfam" id="PF17921">
    <property type="entry name" value="Integrase_H2C2"/>
    <property type="match status" value="1"/>
</dbReference>
<dbReference type="InterPro" id="IPR012337">
    <property type="entry name" value="RNaseH-like_sf"/>
</dbReference>
<dbReference type="Gene3D" id="3.30.420.10">
    <property type="entry name" value="Ribonuclease H-like superfamily/Ribonuclease H"/>
    <property type="match status" value="1"/>
</dbReference>
<dbReference type="InterPro" id="IPR036397">
    <property type="entry name" value="RNaseH_sf"/>
</dbReference>
<dbReference type="GO" id="GO:0015074">
    <property type="term" value="P:DNA integration"/>
    <property type="evidence" value="ECO:0007669"/>
    <property type="project" value="InterPro"/>
</dbReference>
<dbReference type="InterPro" id="IPR041373">
    <property type="entry name" value="RT_RNaseH"/>
</dbReference>
<reference evidence="8" key="1">
    <citation type="submission" date="2020-04" db="EMBL/GenBank/DDBJ databases">
        <authorList>
            <person name="Alioto T."/>
            <person name="Alioto T."/>
            <person name="Gomez Garrido J."/>
        </authorList>
    </citation>
    <scope>NUCLEOTIDE SEQUENCE</scope>
    <source>
        <strain evidence="8">A484AB</strain>
    </source>
</reference>
<comment type="caution">
    <text evidence="8">The sequence shown here is derived from an EMBL/GenBank/DDBJ whole genome shotgun (WGS) entry which is preliminary data.</text>
</comment>
<dbReference type="CDD" id="cd09274">
    <property type="entry name" value="RNase_HI_RT_Ty3"/>
    <property type="match status" value="1"/>
</dbReference>